<accession>A0A2H0XAB1</accession>
<dbReference type="SUPFAM" id="SSF55200">
    <property type="entry name" value="Translation initiation factor IF3, C-terminal domain"/>
    <property type="match status" value="1"/>
</dbReference>
<evidence type="ECO:0000256" key="4">
    <source>
        <dbReference type="NCBIfam" id="TIGR00168"/>
    </source>
</evidence>
<keyword evidence="3" id="KW-0648">Protein biosynthesis</keyword>
<dbReference type="GO" id="GO:0003743">
    <property type="term" value="F:translation initiation factor activity"/>
    <property type="evidence" value="ECO:0007669"/>
    <property type="project" value="UniProtKB-UniRule"/>
</dbReference>
<dbReference type="EMBL" id="PEYW01000006">
    <property type="protein sequence ID" value="PIS21099.1"/>
    <property type="molecule type" value="Genomic_DNA"/>
</dbReference>
<dbReference type="GO" id="GO:0032790">
    <property type="term" value="P:ribosome disassembly"/>
    <property type="evidence" value="ECO:0007669"/>
    <property type="project" value="TreeGrafter"/>
</dbReference>
<dbReference type="Proteomes" id="UP000231414">
    <property type="component" value="Unassembled WGS sequence"/>
</dbReference>
<organism evidence="7 8">
    <name type="scientific">candidate division WWE3 bacterium CG08_land_8_20_14_0_20_43_13</name>
    <dbReference type="NCBI Taxonomy" id="1975087"/>
    <lineage>
        <taxon>Bacteria</taxon>
        <taxon>Katanobacteria</taxon>
    </lineage>
</organism>
<dbReference type="InterPro" id="IPR019814">
    <property type="entry name" value="Translation_initiation_fac_3_N"/>
</dbReference>
<feature type="domain" description="Translation initiation factor 3 N-terminal" evidence="6">
    <location>
        <begin position="21"/>
        <end position="89"/>
    </location>
</feature>
<comment type="caution">
    <text evidence="7">The sequence shown here is derived from an EMBL/GenBank/DDBJ whole genome shotgun (WGS) entry which is preliminary data.</text>
</comment>
<sequence>MRYRPRKKKNFRKVETLKHRINHQIKVPEVRVVSAEGEQLGLMKTGEAIALAREQNKDLIEVADKTNPPVCKIIDLGKYKFQERQKAKKVGGQKKSETKQLTTGVNIGTYDLEIRLNQARKFLGDKDRVKLIVRFKGREVTHPEVGEEKINIFIKGLEDIAKNDLDGKPPRIIGKTMNVTFIPK</sequence>
<dbReference type="SUPFAM" id="SSF54364">
    <property type="entry name" value="Translation initiation factor IF3, N-terminal domain"/>
    <property type="match status" value="1"/>
</dbReference>
<dbReference type="GO" id="GO:0005737">
    <property type="term" value="C:cytoplasm"/>
    <property type="evidence" value="ECO:0007669"/>
    <property type="project" value="UniProtKB-ARBA"/>
</dbReference>
<evidence type="ECO:0000313" key="8">
    <source>
        <dbReference type="Proteomes" id="UP000231414"/>
    </source>
</evidence>
<dbReference type="AlphaFoldDB" id="A0A2H0XAB1"/>
<dbReference type="Gene3D" id="3.10.20.80">
    <property type="entry name" value="Translation initiation factor 3 (IF-3), N-terminal domain"/>
    <property type="match status" value="1"/>
</dbReference>
<protein>
    <recommendedName>
        <fullName evidence="4">Translation initiation factor IF-3</fullName>
    </recommendedName>
</protein>
<evidence type="ECO:0000256" key="3">
    <source>
        <dbReference type="ARBA" id="ARBA00022917"/>
    </source>
</evidence>
<reference evidence="8" key="1">
    <citation type="submission" date="2017-09" db="EMBL/GenBank/DDBJ databases">
        <title>Depth-based differentiation of microbial function through sediment-hosted aquifers and enrichment of novel symbionts in the deep terrestrial subsurface.</title>
        <authorList>
            <person name="Probst A.J."/>
            <person name="Ladd B."/>
            <person name="Jarett J.K."/>
            <person name="Geller-Mcgrath D.E."/>
            <person name="Sieber C.M.K."/>
            <person name="Emerson J.B."/>
            <person name="Anantharaman K."/>
            <person name="Thomas B.C."/>
            <person name="Malmstrom R."/>
            <person name="Stieglmeier M."/>
            <person name="Klingl A."/>
            <person name="Woyke T."/>
            <person name="Ryan C.M."/>
            <person name="Banfield J.F."/>
        </authorList>
    </citation>
    <scope>NUCLEOTIDE SEQUENCE [LARGE SCALE GENOMIC DNA]</scope>
</reference>
<dbReference type="InterPro" id="IPR019815">
    <property type="entry name" value="Translation_initiation_fac_3_C"/>
</dbReference>
<comment type="similarity">
    <text evidence="1">Belongs to the IF-3 family.</text>
</comment>
<evidence type="ECO:0000259" key="5">
    <source>
        <dbReference type="Pfam" id="PF00707"/>
    </source>
</evidence>
<dbReference type="InterPro" id="IPR036787">
    <property type="entry name" value="T_IF-3_N_sf"/>
</dbReference>
<dbReference type="Gene3D" id="3.30.110.10">
    <property type="entry name" value="Translation initiation factor 3 (IF-3), C-terminal domain"/>
    <property type="match status" value="1"/>
</dbReference>
<dbReference type="PANTHER" id="PTHR10938">
    <property type="entry name" value="TRANSLATION INITIATION FACTOR IF-3"/>
    <property type="match status" value="1"/>
</dbReference>
<evidence type="ECO:0000256" key="2">
    <source>
        <dbReference type="ARBA" id="ARBA00022540"/>
    </source>
</evidence>
<name>A0A2H0XAB1_UNCKA</name>
<dbReference type="Pfam" id="PF05198">
    <property type="entry name" value="IF3_N"/>
    <property type="match status" value="1"/>
</dbReference>
<keyword evidence="2 7" id="KW-0396">Initiation factor</keyword>
<dbReference type="GO" id="GO:0043022">
    <property type="term" value="F:ribosome binding"/>
    <property type="evidence" value="ECO:0007669"/>
    <property type="project" value="TreeGrafter"/>
</dbReference>
<evidence type="ECO:0000313" key="7">
    <source>
        <dbReference type="EMBL" id="PIS21099.1"/>
    </source>
</evidence>
<feature type="domain" description="Translation initiation factor 3 C-terminal" evidence="5">
    <location>
        <begin position="97"/>
        <end position="184"/>
    </location>
</feature>
<dbReference type="Pfam" id="PF00707">
    <property type="entry name" value="IF3_C"/>
    <property type="match status" value="1"/>
</dbReference>
<dbReference type="InterPro" id="IPR036788">
    <property type="entry name" value="T_IF-3_C_sf"/>
</dbReference>
<gene>
    <name evidence="7" type="ORF">COT52_00525</name>
</gene>
<proteinExistence type="inferred from homology"/>
<dbReference type="NCBIfam" id="TIGR00168">
    <property type="entry name" value="infC"/>
    <property type="match status" value="1"/>
</dbReference>
<evidence type="ECO:0000259" key="6">
    <source>
        <dbReference type="Pfam" id="PF05198"/>
    </source>
</evidence>
<evidence type="ECO:0000256" key="1">
    <source>
        <dbReference type="ARBA" id="ARBA00005439"/>
    </source>
</evidence>
<dbReference type="PANTHER" id="PTHR10938:SF0">
    <property type="entry name" value="TRANSLATION INITIATION FACTOR IF-3, MITOCHONDRIAL"/>
    <property type="match status" value="1"/>
</dbReference>
<dbReference type="InterPro" id="IPR001288">
    <property type="entry name" value="Translation_initiation_fac_3"/>
</dbReference>